<dbReference type="PROSITE" id="PS51914">
    <property type="entry name" value="MRH"/>
    <property type="match status" value="1"/>
</dbReference>
<protein>
    <recommendedName>
        <fullName evidence="1">Glucosidase 2 subunit beta</fullName>
    </recommendedName>
</protein>
<dbReference type="AlphaFoldDB" id="A0A8K0X9B7"/>
<dbReference type="EMBL" id="JAGPXD010000001">
    <property type="protein sequence ID" value="KAH7375453.1"/>
    <property type="molecule type" value="Genomic_DNA"/>
</dbReference>
<feature type="coiled-coil region" evidence="5">
    <location>
        <begin position="240"/>
        <end position="281"/>
    </location>
</feature>
<dbReference type="OrthoDB" id="28322at2759"/>
<dbReference type="InterPro" id="IPR036607">
    <property type="entry name" value="PRKCSH"/>
</dbReference>
<keyword evidence="5" id="KW-0175">Coiled coil</keyword>
<dbReference type="InterPro" id="IPR039794">
    <property type="entry name" value="Gtb1-like"/>
</dbReference>
<accession>A0A8K0X9B7</accession>
<dbReference type="InterPro" id="IPR044865">
    <property type="entry name" value="MRH_dom"/>
</dbReference>
<evidence type="ECO:0000256" key="3">
    <source>
        <dbReference type="ARBA" id="ARBA00022824"/>
    </source>
</evidence>
<dbReference type="Gene3D" id="2.70.130.10">
    <property type="entry name" value="Mannose-6-phosphate receptor binding domain"/>
    <property type="match status" value="1"/>
</dbReference>
<organism evidence="9 10">
    <name type="scientific">Plectosphaerella cucumerina</name>
    <dbReference type="NCBI Taxonomy" id="40658"/>
    <lineage>
        <taxon>Eukaryota</taxon>
        <taxon>Fungi</taxon>
        <taxon>Dikarya</taxon>
        <taxon>Ascomycota</taxon>
        <taxon>Pezizomycotina</taxon>
        <taxon>Sordariomycetes</taxon>
        <taxon>Hypocreomycetidae</taxon>
        <taxon>Glomerellales</taxon>
        <taxon>Plectosphaerellaceae</taxon>
        <taxon>Plectosphaerella</taxon>
    </lineage>
</organism>
<feature type="compositionally biased region" description="Basic and acidic residues" evidence="6">
    <location>
        <begin position="394"/>
        <end position="415"/>
    </location>
</feature>
<keyword evidence="4" id="KW-1015">Disulfide bond</keyword>
<feature type="region of interest" description="Disordered" evidence="6">
    <location>
        <begin position="384"/>
        <end position="415"/>
    </location>
</feature>
<keyword evidence="10" id="KW-1185">Reference proteome</keyword>
<dbReference type="InterPro" id="IPR028146">
    <property type="entry name" value="PRKCSH_N"/>
</dbReference>
<keyword evidence="2 7" id="KW-0732">Signal</keyword>
<feature type="domain" description="MRH" evidence="8">
    <location>
        <begin position="435"/>
        <end position="549"/>
    </location>
</feature>
<reference evidence="9" key="1">
    <citation type="journal article" date="2021" name="Nat. Commun.">
        <title>Genetic determinants of endophytism in the Arabidopsis root mycobiome.</title>
        <authorList>
            <person name="Mesny F."/>
            <person name="Miyauchi S."/>
            <person name="Thiergart T."/>
            <person name="Pickel B."/>
            <person name="Atanasova L."/>
            <person name="Karlsson M."/>
            <person name="Huettel B."/>
            <person name="Barry K.W."/>
            <person name="Haridas S."/>
            <person name="Chen C."/>
            <person name="Bauer D."/>
            <person name="Andreopoulos W."/>
            <person name="Pangilinan J."/>
            <person name="LaButti K."/>
            <person name="Riley R."/>
            <person name="Lipzen A."/>
            <person name="Clum A."/>
            <person name="Drula E."/>
            <person name="Henrissat B."/>
            <person name="Kohler A."/>
            <person name="Grigoriev I.V."/>
            <person name="Martin F.M."/>
            <person name="Hacquard S."/>
        </authorList>
    </citation>
    <scope>NUCLEOTIDE SEQUENCE</scope>
    <source>
        <strain evidence="9">MPI-CAGE-AT-0016</strain>
    </source>
</reference>
<proteinExistence type="predicted"/>
<dbReference type="GO" id="GO:0017177">
    <property type="term" value="C:glucosidase II complex"/>
    <property type="evidence" value="ECO:0007669"/>
    <property type="project" value="TreeGrafter"/>
</dbReference>
<evidence type="ECO:0000313" key="9">
    <source>
        <dbReference type="EMBL" id="KAH7375453.1"/>
    </source>
</evidence>
<dbReference type="InterPro" id="IPR009011">
    <property type="entry name" value="Man6P_isomerase_rcpt-bd_dom_sf"/>
</dbReference>
<dbReference type="Pfam" id="PF13015">
    <property type="entry name" value="PRKCSH_1"/>
    <property type="match status" value="1"/>
</dbReference>
<comment type="caution">
    <text evidence="9">The sequence shown here is derived from an EMBL/GenBank/DDBJ whole genome shotgun (WGS) entry which is preliminary data.</text>
</comment>
<gene>
    <name evidence="9" type="ORF">B0T11DRAFT_235009</name>
</gene>
<dbReference type="Pfam" id="PF12999">
    <property type="entry name" value="PRKCSH-like"/>
    <property type="match status" value="2"/>
</dbReference>
<feature type="signal peptide" evidence="7">
    <location>
        <begin position="1"/>
        <end position="21"/>
    </location>
</feature>
<keyword evidence="3" id="KW-0256">Endoplasmic reticulum</keyword>
<dbReference type="SUPFAM" id="SSF50911">
    <property type="entry name" value="Mannose 6-phosphate receptor domain"/>
    <property type="match status" value="1"/>
</dbReference>
<dbReference type="Proteomes" id="UP000813385">
    <property type="component" value="Unassembled WGS sequence"/>
</dbReference>
<evidence type="ECO:0000313" key="10">
    <source>
        <dbReference type="Proteomes" id="UP000813385"/>
    </source>
</evidence>
<dbReference type="GO" id="GO:0006491">
    <property type="term" value="P:N-glycan processing"/>
    <property type="evidence" value="ECO:0007669"/>
    <property type="project" value="TreeGrafter"/>
</dbReference>
<evidence type="ECO:0000256" key="5">
    <source>
        <dbReference type="SAM" id="Coils"/>
    </source>
</evidence>
<sequence>MQHSRSLVLLSTLFSAGAVSASSLPRGVGPEFAQFYEVQDAFHCISQPGLKLSYSQVNDNTCDCPDGSDEPGTAACASIDTLSPEQPLPGSLSGSTSTANALPGFWCANAGHIGTYIPFSFVNDGVCDYNLCCDGTEEYSGVGGVKCPNKCAEIGKEYRRVEEERRKALEKAGKRRKTMAKESRELRRRVEARIASLTTEVESLVAKRDELVKKHDNIVAADAGRVIKEGGAGGKLGVLVGLAKERIEELRETLQEVFDDRKELKAKVDELENILRNFREDYNPNFNDEGVKTAVKAWEDYAAKLGGDAKTEIPDTDINAVLSEDSEETGINWQEFEDGELSDTDILYNFEAYLPGFARDFVHSKLNDLRVWLVQNGIVADNAKPGTESTTAKAAREAHESASRDLTSKERELEKEKGDLAKDYGADDIFRVLKDKCVKTDVGEYEYELCWMGKTSQQSKKGHGNTNMGNFERIEHHMADDEERVDGKSLGKGLRMVLKYDNGQQCWNGPRRRTDVWLACSETEEIWKVTESEKCVYKMEVGTPAACDQILEPPAPQGKDEL</sequence>
<evidence type="ECO:0000256" key="6">
    <source>
        <dbReference type="SAM" id="MobiDB-lite"/>
    </source>
</evidence>
<evidence type="ECO:0000256" key="2">
    <source>
        <dbReference type="ARBA" id="ARBA00022729"/>
    </source>
</evidence>
<dbReference type="PANTHER" id="PTHR12630:SF1">
    <property type="entry name" value="GLUCOSIDASE 2 SUBUNIT BETA"/>
    <property type="match status" value="1"/>
</dbReference>
<name>A0A8K0X9B7_9PEZI</name>
<evidence type="ECO:0000259" key="8">
    <source>
        <dbReference type="PROSITE" id="PS51914"/>
    </source>
</evidence>
<feature type="chain" id="PRO_5035429693" description="Glucosidase 2 subunit beta" evidence="7">
    <location>
        <begin position="22"/>
        <end position="562"/>
    </location>
</feature>
<evidence type="ECO:0000256" key="1">
    <source>
        <dbReference type="ARBA" id="ARBA00022387"/>
    </source>
</evidence>
<evidence type="ECO:0000256" key="4">
    <source>
        <dbReference type="ARBA" id="ARBA00023157"/>
    </source>
</evidence>
<dbReference type="PANTHER" id="PTHR12630">
    <property type="entry name" value="N-LINKED OLIGOSACCHARIDE PROCESSING"/>
    <property type="match status" value="1"/>
</dbReference>
<feature type="coiled-coil region" evidence="5">
    <location>
        <begin position="151"/>
        <end position="214"/>
    </location>
</feature>
<evidence type="ECO:0000256" key="7">
    <source>
        <dbReference type="SAM" id="SignalP"/>
    </source>
</evidence>